<keyword evidence="1" id="KW-0805">Transcription regulation</keyword>
<dbReference type="InterPro" id="IPR036388">
    <property type="entry name" value="WH-like_DNA-bd_sf"/>
</dbReference>
<dbReference type="SMART" id="SM00345">
    <property type="entry name" value="HTH_GNTR"/>
    <property type="match status" value="1"/>
</dbReference>
<dbReference type="Pfam" id="PF00392">
    <property type="entry name" value="GntR"/>
    <property type="match status" value="1"/>
</dbReference>
<dbReference type="SUPFAM" id="SSF46785">
    <property type="entry name" value="Winged helix' DNA-binding domain"/>
    <property type="match status" value="1"/>
</dbReference>
<dbReference type="GO" id="GO:0003700">
    <property type="term" value="F:DNA-binding transcription factor activity"/>
    <property type="evidence" value="ECO:0007669"/>
    <property type="project" value="InterPro"/>
</dbReference>
<feature type="domain" description="HTH gntR-type" evidence="4">
    <location>
        <begin position="8"/>
        <end position="76"/>
    </location>
</feature>
<dbReference type="Gene3D" id="1.10.10.10">
    <property type="entry name" value="Winged helix-like DNA-binding domain superfamily/Winged helix DNA-binding domain"/>
    <property type="match status" value="1"/>
</dbReference>
<keyword evidence="3" id="KW-0804">Transcription</keyword>
<keyword evidence="6" id="KW-1185">Reference proteome</keyword>
<evidence type="ECO:0000313" key="5">
    <source>
        <dbReference type="EMBL" id="TQQ85224.1"/>
    </source>
</evidence>
<keyword evidence="2" id="KW-0238">DNA-binding</keyword>
<protein>
    <submittedName>
        <fullName evidence="5">GntR family transcriptional regulator</fullName>
    </submittedName>
</protein>
<dbReference type="RefSeq" id="WP_142535281.1">
    <property type="nucleotide sequence ID" value="NZ_SGJB01000003.1"/>
</dbReference>
<organism evidence="5 6">
    <name type="scientific">Peptacetobacter hominis</name>
    <dbReference type="NCBI Taxonomy" id="2743610"/>
    <lineage>
        <taxon>Bacteria</taxon>
        <taxon>Bacillati</taxon>
        <taxon>Bacillota</taxon>
        <taxon>Clostridia</taxon>
        <taxon>Peptostreptococcales</taxon>
        <taxon>Peptostreptococcaceae</taxon>
        <taxon>Peptacetobacter</taxon>
    </lineage>
</organism>
<dbReference type="PANTHER" id="PTHR44846">
    <property type="entry name" value="MANNOSYL-D-GLYCERATE TRANSPORT/METABOLISM SYSTEM REPRESSOR MNGR-RELATED"/>
    <property type="match status" value="1"/>
</dbReference>
<dbReference type="PROSITE" id="PS50949">
    <property type="entry name" value="HTH_GNTR"/>
    <property type="match status" value="1"/>
</dbReference>
<dbReference type="Proteomes" id="UP000317863">
    <property type="component" value="Unassembled WGS sequence"/>
</dbReference>
<proteinExistence type="predicted"/>
<dbReference type="CDD" id="cd07377">
    <property type="entry name" value="WHTH_GntR"/>
    <property type="match status" value="1"/>
</dbReference>
<dbReference type="InterPro" id="IPR000524">
    <property type="entry name" value="Tscrpt_reg_HTH_GntR"/>
</dbReference>
<gene>
    <name evidence="5" type="ORF">EXD82_02145</name>
</gene>
<dbReference type="PRINTS" id="PR00035">
    <property type="entry name" value="HTHGNTR"/>
</dbReference>
<dbReference type="GO" id="GO:0045892">
    <property type="term" value="P:negative regulation of DNA-templated transcription"/>
    <property type="evidence" value="ECO:0007669"/>
    <property type="project" value="TreeGrafter"/>
</dbReference>
<comment type="caution">
    <text evidence="5">The sequence shown here is derived from an EMBL/GenBank/DDBJ whole genome shotgun (WGS) entry which is preliminary data.</text>
</comment>
<dbReference type="InterPro" id="IPR036390">
    <property type="entry name" value="WH_DNA-bd_sf"/>
</dbReference>
<dbReference type="GO" id="GO:0003677">
    <property type="term" value="F:DNA binding"/>
    <property type="evidence" value="ECO:0007669"/>
    <property type="project" value="UniProtKB-KW"/>
</dbReference>
<evidence type="ECO:0000256" key="3">
    <source>
        <dbReference type="ARBA" id="ARBA00023163"/>
    </source>
</evidence>
<accession>A0A544QX05</accession>
<dbReference type="PANTHER" id="PTHR44846:SF1">
    <property type="entry name" value="MANNOSYL-D-GLYCERATE TRANSPORT_METABOLISM SYSTEM REPRESSOR MNGR-RELATED"/>
    <property type="match status" value="1"/>
</dbReference>
<dbReference type="AlphaFoldDB" id="A0A544QX05"/>
<sequence>MVGKKSGTPKYVDVYNKLLKNIIDGTYPEGSKLPTENELSEQLNVSRMTLRQSLLLLKEDGFIETRQGSGNYVKSEKNIKESHIIDSKSISISNIIDREIKSIEYELEILPSTEYIKKIFKVNKSVYIEVHGVFYDNDNKAVACSLNMILTDIIEKYNIDLNCIDEVKEFLETVADKNEFKRELEFKIVPNSQLAKRHNVKSEYSMYMLVVENIKDKENNIMLHNKYYVPAEIVNIVIN</sequence>
<evidence type="ECO:0000256" key="2">
    <source>
        <dbReference type="ARBA" id="ARBA00023125"/>
    </source>
</evidence>
<dbReference type="InterPro" id="IPR050679">
    <property type="entry name" value="Bact_HTH_transcr_reg"/>
</dbReference>
<name>A0A544QX05_9FIRM</name>
<evidence type="ECO:0000313" key="6">
    <source>
        <dbReference type="Proteomes" id="UP000317863"/>
    </source>
</evidence>
<dbReference type="EMBL" id="SGJB01000003">
    <property type="protein sequence ID" value="TQQ85224.1"/>
    <property type="molecule type" value="Genomic_DNA"/>
</dbReference>
<evidence type="ECO:0000256" key="1">
    <source>
        <dbReference type="ARBA" id="ARBA00023015"/>
    </source>
</evidence>
<dbReference type="OrthoDB" id="214086at2"/>
<evidence type="ECO:0000259" key="4">
    <source>
        <dbReference type="PROSITE" id="PS50949"/>
    </source>
</evidence>
<reference evidence="5 6" key="1">
    <citation type="submission" date="2019-02" db="EMBL/GenBank/DDBJ databases">
        <title>Peptostreptococcaceae bacterium ZHW00191 nov., a new bacterium isolated from the human gut.</title>
        <authorList>
            <person name="Zhou H.-W."/>
            <person name="Chen X.-J."/>
        </authorList>
    </citation>
    <scope>NUCLEOTIDE SEQUENCE [LARGE SCALE GENOMIC DNA]</scope>
    <source>
        <strain evidence="5 6">ZHW00191</strain>
    </source>
</reference>